<dbReference type="EMBL" id="CP000254">
    <property type="protein sequence ID" value="ABD41400.1"/>
    <property type="molecule type" value="Genomic_DNA"/>
</dbReference>
<dbReference type="STRING" id="323259.Mhun_1672"/>
<evidence type="ECO:0000256" key="1">
    <source>
        <dbReference type="PROSITE-ProRule" id="PRU00325"/>
    </source>
</evidence>
<gene>
    <name evidence="3" type="ordered locus">Mhun_1672</name>
</gene>
<protein>
    <submittedName>
        <fullName evidence="3">Zinc finger, SWIM-type</fullName>
    </submittedName>
</protein>
<evidence type="ECO:0000259" key="2">
    <source>
        <dbReference type="PROSITE" id="PS50966"/>
    </source>
</evidence>
<keyword evidence="1" id="KW-0863">Zinc-finger</keyword>
<keyword evidence="1" id="KW-0862">Zinc</keyword>
<dbReference type="HOGENOM" id="CLU_1922802_0_0_2"/>
<name>Q2FM81_METHJ</name>
<dbReference type="Pfam" id="PF04434">
    <property type="entry name" value="SWIM"/>
    <property type="match status" value="1"/>
</dbReference>
<dbReference type="RefSeq" id="WP_011448665.1">
    <property type="nucleotide sequence ID" value="NC_007796.1"/>
</dbReference>
<dbReference type="InterPro" id="IPR007527">
    <property type="entry name" value="Znf_SWIM"/>
</dbReference>
<organism evidence="3 4">
    <name type="scientific">Methanospirillum hungatei JF-1 (strain ATCC 27890 / DSM 864 / NBRC 100397 / JF-1)</name>
    <dbReference type="NCBI Taxonomy" id="323259"/>
    <lineage>
        <taxon>Archaea</taxon>
        <taxon>Methanobacteriati</taxon>
        <taxon>Methanobacteriota</taxon>
        <taxon>Stenosarchaea group</taxon>
        <taxon>Methanomicrobia</taxon>
        <taxon>Methanomicrobiales</taxon>
        <taxon>Methanospirillaceae</taxon>
        <taxon>Methanospirillum</taxon>
    </lineage>
</organism>
<dbReference type="AlphaFoldDB" id="Q2FM81"/>
<keyword evidence="1" id="KW-0479">Metal-binding</keyword>
<dbReference type="EnsemblBacteria" id="ABD41400">
    <property type="protein sequence ID" value="ABD41400"/>
    <property type="gene ID" value="Mhun_1672"/>
</dbReference>
<dbReference type="KEGG" id="mhu:Mhun_1672"/>
<evidence type="ECO:0000313" key="3">
    <source>
        <dbReference type="EMBL" id="ABD41400.1"/>
    </source>
</evidence>
<sequence length="131" mass="14648">MRQQTASRGRSYQRSGHVSSVYQISDDIICGSVEGTKEYDTVVSVSVSDSLSSRCTCPVGLDCKHGVALMLEYLERLKRGIEVSKPPEKEYERTYHTLLDSGSKEFLLPAPVIHNRTKDMTAYLQSLSKTN</sequence>
<dbReference type="GeneID" id="3925178"/>
<dbReference type="GO" id="GO:0008270">
    <property type="term" value="F:zinc ion binding"/>
    <property type="evidence" value="ECO:0007669"/>
    <property type="project" value="UniProtKB-KW"/>
</dbReference>
<evidence type="ECO:0000313" key="4">
    <source>
        <dbReference type="Proteomes" id="UP000001941"/>
    </source>
</evidence>
<keyword evidence="4" id="KW-1185">Reference proteome</keyword>
<dbReference type="OrthoDB" id="41163at2157"/>
<proteinExistence type="predicted"/>
<reference evidence="4" key="1">
    <citation type="journal article" date="2016" name="Stand. Genomic Sci.">
        <title>Complete genome sequence of Methanospirillum hungatei type strain JF1.</title>
        <authorList>
            <person name="Gunsalus R.P."/>
            <person name="Cook L.E."/>
            <person name="Crable B."/>
            <person name="Rohlin L."/>
            <person name="McDonald E."/>
            <person name="Mouttaki H."/>
            <person name="Sieber J.R."/>
            <person name="Poweleit N."/>
            <person name="Zhou H."/>
            <person name="Lapidus A.L."/>
            <person name="Daligault H.E."/>
            <person name="Land M."/>
            <person name="Gilna P."/>
            <person name="Ivanova N."/>
            <person name="Kyrpides N."/>
            <person name="Culley D.E."/>
            <person name="McInerney M.J."/>
        </authorList>
    </citation>
    <scope>NUCLEOTIDE SEQUENCE [LARGE SCALE GENOMIC DNA]</scope>
    <source>
        <strain evidence="4">ATCC 27890 / DSM 864 / NBRC 100397 / JF-1</strain>
    </source>
</reference>
<dbReference type="eggNOG" id="arCOG05147">
    <property type="taxonomic scope" value="Archaea"/>
</dbReference>
<dbReference type="PROSITE" id="PS50966">
    <property type="entry name" value="ZF_SWIM"/>
    <property type="match status" value="1"/>
</dbReference>
<dbReference type="InParanoid" id="Q2FM81"/>
<accession>Q2FM81</accession>
<dbReference type="Proteomes" id="UP000001941">
    <property type="component" value="Chromosome"/>
</dbReference>
<feature type="domain" description="SWIM-type" evidence="2">
    <location>
        <begin position="39"/>
        <end position="74"/>
    </location>
</feature>